<evidence type="ECO:0000313" key="3">
    <source>
        <dbReference type="Proteomes" id="UP000306584"/>
    </source>
</evidence>
<gene>
    <name evidence="2" type="ORF">D6D01_06711</name>
</gene>
<reference evidence="2 3" key="1">
    <citation type="submission" date="2018-10" db="EMBL/GenBank/DDBJ databases">
        <title>Fifty Aureobasidium pullulans genomes reveal a recombining polyextremotolerant generalist.</title>
        <authorList>
            <person name="Gostincar C."/>
            <person name="Turk M."/>
            <person name="Zajc J."/>
            <person name="Gunde-Cimerman N."/>
        </authorList>
    </citation>
    <scope>NUCLEOTIDE SEQUENCE [LARGE SCALE GENOMIC DNA]</scope>
    <source>
        <strain evidence="2 3">EXF-6604</strain>
    </source>
</reference>
<name>A0A4S9KX02_AURPU</name>
<dbReference type="AlphaFoldDB" id="A0A4S9KX02"/>
<comment type="caution">
    <text evidence="2">The sequence shown here is derived from an EMBL/GenBank/DDBJ whole genome shotgun (WGS) entry which is preliminary data.</text>
</comment>
<dbReference type="Proteomes" id="UP000306584">
    <property type="component" value="Unassembled WGS sequence"/>
</dbReference>
<feature type="region of interest" description="Disordered" evidence="1">
    <location>
        <begin position="101"/>
        <end position="126"/>
    </location>
</feature>
<feature type="compositionally biased region" description="Basic and acidic residues" evidence="1">
    <location>
        <begin position="115"/>
        <end position="126"/>
    </location>
</feature>
<dbReference type="EMBL" id="QZBD01000295">
    <property type="protein sequence ID" value="THY20565.1"/>
    <property type="molecule type" value="Genomic_DNA"/>
</dbReference>
<protein>
    <submittedName>
        <fullName evidence="2">Uncharacterized protein</fullName>
    </submittedName>
</protein>
<accession>A0A4S9KX02</accession>
<evidence type="ECO:0000256" key="1">
    <source>
        <dbReference type="SAM" id="MobiDB-lite"/>
    </source>
</evidence>
<proteinExistence type="predicted"/>
<sequence length="126" mass="13879">MSGINSAGSAYRGLYCIRIRMTATNAPTLHCSFSRQLLQLAISCRWPLQTPSCTGSSAVEFGTAHRRSYHTERLAVPTDELVSHDRPRSTSPEVQAAIEGNWTDLFKGRTTPRPNDVETDKGRLSG</sequence>
<organism evidence="2 3">
    <name type="scientific">Aureobasidium pullulans</name>
    <name type="common">Black yeast</name>
    <name type="synonym">Pullularia pullulans</name>
    <dbReference type="NCBI Taxonomy" id="5580"/>
    <lineage>
        <taxon>Eukaryota</taxon>
        <taxon>Fungi</taxon>
        <taxon>Dikarya</taxon>
        <taxon>Ascomycota</taxon>
        <taxon>Pezizomycotina</taxon>
        <taxon>Dothideomycetes</taxon>
        <taxon>Dothideomycetidae</taxon>
        <taxon>Dothideales</taxon>
        <taxon>Saccotheciaceae</taxon>
        <taxon>Aureobasidium</taxon>
    </lineage>
</organism>
<evidence type="ECO:0000313" key="2">
    <source>
        <dbReference type="EMBL" id="THY20565.1"/>
    </source>
</evidence>